<keyword evidence="3" id="KW-1185">Reference proteome</keyword>
<reference evidence="2 3" key="1">
    <citation type="submission" date="2016-07" db="EMBL/GenBank/DDBJ databases">
        <title>Draft Genome Sequence of Oceanisphaera psychrotolerans, isolated from coastal sediment samples.</title>
        <authorList>
            <person name="Zhuo S."/>
            <person name="Ruan Z."/>
        </authorList>
    </citation>
    <scope>NUCLEOTIDE SEQUENCE [LARGE SCALE GENOMIC DNA]</scope>
    <source>
        <strain evidence="2 3">LAM-WHM-ZC</strain>
    </source>
</reference>
<dbReference type="InterPro" id="IPR011969">
    <property type="entry name" value="Clan_AA_Asp_peptidase_C"/>
</dbReference>
<evidence type="ECO:0000313" key="2">
    <source>
        <dbReference type="EMBL" id="OIN12398.1"/>
    </source>
</evidence>
<accession>A0A1J4QIS0</accession>
<proteinExistence type="predicted"/>
<dbReference type="Proteomes" id="UP000243073">
    <property type="component" value="Unassembled WGS sequence"/>
</dbReference>
<comment type="caution">
    <text evidence="2">The sequence shown here is derived from an EMBL/GenBank/DDBJ whole genome shotgun (WGS) entry which is preliminary data.</text>
</comment>
<evidence type="ECO:0008006" key="4">
    <source>
        <dbReference type="Google" id="ProtNLM"/>
    </source>
</evidence>
<dbReference type="InterPro" id="IPR021109">
    <property type="entry name" value="Peptidase_aspartic_dom_sf"/>
</dbReference>
<dbReference type="CDD" id="cd05483">
    <property type="entry name" value="retropepsin_like_bacteria"/>
    <property type="match status" value="1"/>
</dbReference>
<dbReference type="AlphaFoldDB" id="A0A1J4QIS0"/>
<evidence type="ECO:0000256" key="1">
    <source>
        <dbReference type="SAM" id="Phobius"/>
    </source>
</evidence>
<dbReference type="STRING" id="1414654.BFR47_01570"/>
<organism evidence="2 3">
    <name type="scientific">Oceanisphaera psychrotolerans</name>
    <dbReference type="NCBI Taxonomy" id="1414654"/>
    <lineage>
        <taxon>Bacteria</taxon>
        <taxon>Pseudomonadati</taxon>
        <taxon>Pseudomonadota</taxon>
        <taxon>Gammaproteobacteria</taxon>
        <taxon>Aeromonadales</taxon>
        <taxon>Aeromonadaceae</taxon>
        <taxon>Oceanisphaera</taxon>
    </lineage>
</organism>
<feature type="transmembrane region" description="Helical" evidence="1">
    <location>
        <begin position="12"/>
        <end position="31"/>
    </location>
</feature>
<gene>
    <name evidence="2" type="ORF">BFR47_01570</name>
</gene>
<evidence type="ECO:0000313" key="3">
    <source>
        <dbReference type="Proteomes" id="UP000243073"/>
    </source>
</evidence>
<name>A0A1J4QIS0_9GAMM</name>
<dbReference type="Gene3D" id="2.40.70.10">
    <property type="entry name" value="Acid Proteases"/>
    <property type="match status" value="1"/>
</dbReference>
<dbReference type="NCBIfam" id="TIGR02281">
    <property type="entry name" value="clan_AA_DTGA"/>
    <property type="match status" value="1"/>
</dbReference>
<dbReference type="Pfam" id="PF13975">
    <property type="entry name" value="gag-asp_proteas"/>
    <property type="match status" value="1"/>
</dbReference>
<dbReference type="SUPFAM" id="SSF50630">
    <property type="entry name" value="Acid proteases"/>
    <property type="match status" value="1"/>
</dbReference>
<protein>
    <recommendedName>
        <fullName evidence="4">Aspartyl protease</fullName>
    </recommendedName>
</protein>
<keyword evidence="1" id="KW-0812">Transmembrane</keyword>
<dbReference type="EMBL" id="MDKE01000011">
    <property type="protein sequence ID" value="OIN12398.1"/>
    <property type="molecule type" value="Genomic_DNA"/>
</dbReference>
<sequence length="172" mass="19355">MANNGDSTRKTGRLMWLLVWILALLLLTWFFQQKLEQDYYPNRQLQQLNSHTLVLEQNHQGHYLLDGAINGRPIVLLLDTGATQMAVPQPVAARLELPVGRKLALHTAAGQVTGYRTHIKVLSLGPLTLYDLDAIIMPSQGDEVLLGMNALRQFELTQRGSRLTIKYVTDEP</sequence>
<dbReference type="InterPro" id="IPR034122">
    <property type="entry name" value="Retropepsin-like_bacterial"/>
</dbReference>
<keyword evidence="1" id="KW-1133">Transmembrane helix</keyword>
<keyword evidence="1" id="KW-0472">Membrane</keyword>
<dbReference type="RefSeq" id="WP_071472173.1">
    <property type="nucleotide sequence ID" value="NZ_MDKE01000011.1"/>
</dbReference>